<organism evidence="3 4">
    <name type="scientific">Abyssibacter profundi</name>
    <dbReference type="NCBI Taxonomy" id="2182787"/>
    <lineage>
        <taxon>Bacteria</taxon>
        <taxon>Pseudomonadati</taxon>
        <taxon>Pseudomonadota</taxon>
        <taxon>Gammaproteobacteria</taxon>
        <taxon>Chromatiales</taxon>
        <taxon>Oceanococcaceae</taxon>
        <taxon>Abyssibacter</taxon>
    </lineage>
</organism>
<protein>
    <submittedName>
        <fullName evidence="3">Uncharacterized protein</fullName>
    </submittedName>
</protein>
<evidence type="ECO:0000313" key="3">
    <source>
        <dbReference type="EMBL" id="PWN55035.1"/>
    </source>
</evidence>
<keyword evidence="2" id="KW-0732">Signal</keyword>
<dbReference type="Proteomes" id="UP000251800">
    <property type="component" value="Unassembled WGS sequence"/>
</dbReference>
<feature type="compositionally biased region" description="Low complexity" evidence="1">
    <location>
        <begin position="150"/>
        <end position="162"/>
    </location>
</feature>
<name>A0A383XQY1_9GAMM</name>
<gene>
    <name evidence="3" type="ORF">DEH80_14250</name>
</gene>
<sequence length="241" mass="26595">MTRLLLICCLPLAGLLTASQVAPQWFQATIAQPALGWASAVDDQGLTPSPAPDHAQPARATNPPAGAAAAQPRATTTQSAMTLLQACQGRATTDLDRRRACLAFELRRQSLREQCVSSARSGQAPGLKDHNPCDQYARLLKHAQPPAKPSPSRAATSASTQRQPSPPKQAPTPRVYVNQCTQLQYGSIRYRECRAKEKQRLIDQCRRTREKLEWTVGPRRQPLRALARAQCKEADRYQIIR</sequence>
<evidence type="ECO:0000313" key="4">
    <source>
        <dbReference type="Proteomes" id="UP000251800"/>
    </source>
</evidence>
<accession>A0A383XQY1</accession>
<dbReference type="EMBL" id="QEQK01000014">
    <property type="protein sequence ID" value="PWN55035.1"/>
    <property type="molecule type" value="Genomic_DNA"/>
</dbReference>
<feature type="chain" id="PRO_5016871811" evidence="2">
    <location>
        <begin position="19"/>
        <end position="241"/>
    </location>
</feature>
<evidence type="ECO:0000256" key="1">
    <source>
        <dbReference type="SAM" id="MobiDB-lite"/>
    </source>
</evidence>
<feature type="signal peptide" evidence="2">
    <location>
        <begin position="1"/>
        <end position="18"/>
    </location>
</feature>
<feature type="compositionally biased region" description="Low complexity" evidence="1">
    <location>
        <begin position="57"/>
        <end position="76"/>
    </location>
</feature>
<dbReference type="OrthoDB" id="10018522at2"/>
<dbReference type="AlphaFoldDB" id="A0A383XQY1"/>
<dbReference type="RefSeq" id="WP_109721186.1">
    <property type="nucleotide sequence ID" value="NZ_QEQK01000014.1"/>
</dbReference>
<evidence type="ECO:0000256" key="2">
    <source>
        <dbReference type="SAM" id="SignalP"/>
    </source>
</evidence>
<feature type="region of interest" description="Disordered" evidence="1">
    <location>
        <begin position="143"/>
        <end position="175"/>
    </location>
</feature>
<comment type="caution">
    <text evidence="3">The sequence shown here is derived from an EMBL/GenBank/DDBJ whole genome shotgun (WGS) entry which is preliminary data.</text>
</comment>
<reference evidence="3 4" key="1">
    <citation type="submission" date="2018-05" db="EMBL/GenBank/DDBJ databases">
        <title>Abyssibacter profundi OUC007T gen. nov., sp. nov, a marine bacterium isolated from seawater of the Mariana Trench.</title>
        <authorList>
            <person name="Zhou S."/>
        </authorList>
    </citation>
    <scope>NUCLEOTIDE SEQUENCE [LARGE SCALE GENOMIC DNA]</scope>
    <source>
        <strain evidence="3 4">OUC007</strain>
    </source>
</reference>
<proteinExistence type="predicted"/>
<feature type="region of interest" description="Disordered" evidence="1">
    <location>
        <begin position="41"/>
        <end position="76"/>
    </location>
</feature>
<keyword evidence="4" id="KW-1185">Reference proteome</keyword>